<feature type="compositionally biased region" description="Acidic residues" evidence="2">
    <location>
        <begin position="45"/>
        <end position="70"/>
    </location>
</feature>
<gene>
    <name evidence="4" type="ORF">SOCG_16235</name>
</gene>
<dbReference type="GO" id="GO:0005524">
    <property type="term" value="F:ATP binding"/>
    <property type="evidence" value="ECO:0007669"/>
    <property type="project" value="InterPro"/>
</dbReference>
<dbReference type="GO" id="GO:0005634">
    <property type="term" value="C:nucleus"/>
    <property type="evidence" value="ECO:0007669"/>
    <property type="project" value="TreeGrafter"/>
</dbReference>
<dbReference type="PROSITE" id="PS51192">
    <property type="entry name" value="HELICASE_ATP_BIND_1"/>
    <property type="match status" value="1"/>
</dbReference>
<feature type="domain" description="Helicase ATP-binding" evidence="3">
    <location>
        <begin position="1093"/>
        <end position="1263"/>
    </location>
</feature>
<dbReference type="GO" id="GO:0043138">
    <property type="term" value="F:3'-5' DNA helicase activity"/>
    <property type="evidence" value="ECO:0007669"/>
    <property type="project" value="TreeGrafter"/>
</dbReference>
<feature type="region of interest" description="Disordered" evidence="2">
    <location>
        <begin position="320"/>
        <end position="369"/>
    </location>
</feature>
<dbReference type="Proteomes" id="UP000016088">
    <property type="component" value="Unassembled WGS sequence"/>
</dbReference>
<feature type="region of interest" description="Disordered" evidence="2">
    <location>
        <begin position="999"/>
        <end position="1018"/>
    </location>
</feature>
<dbReference type="GO" id="GO:0006281">
    <property type="term" value="P:DNA repair"/>
    <property type="evidence" value="ECO:0007669"/>
    <property type="project" value="TreeGrafter"/>
</dbReference>
<feature type="compositionally biased region" description="Basic and acidic residues" evidence="2">
    <location>
        <begin position="71"/>
        <end position="85"/>
    </location>
</feature>
<dbReference type="InterPro" id="IPR014001">
    <property type="entry name" value="Helicase_ATP-bd"/>
</dbReference>
<dbReference type="eggNOG" id="KOG0351">
    <property type="taxonomic scope" value="Eukaryota"/>
</dbReference>
<dbReference type="GO" id="GO:0003676">
    <property type="term" value="F:nucleic acid binding"/>
    <property type="evidence" value="ECO:0007669"/>
    <property type="project" value="InterPro"/>
</dbReference>
<dbReference type="RefSeq" id="XP_013017874.1">
    <property type="nucleotide sequence ID" value="XM_013162420.1"/>
</dbReference>
<evidence type="ECO:0000313" key="4">
    <source>
        <dbReference type="EMBL" id="EPX75399.1"/>
    </source>
</evidence>
<dbReference type="EMBL" id="KE503206">
    <property type="protein sequence ID" value="EPX75399.1"/>
    <property type="molecule type" value="Genomic_DNA"/>
</dbReference>
<feature type="compositionally biased region" description="Polar residues" evidence="2">
    <location>
        <begin position="88"/>
        <end position="98"/>
    </location>
</feature>
<feature type="region of interest" description="Disordered" evidence="2">
    <location>
        <begin position="381"/>
        <end position="417"/>
    </location>
</feature>
<evidence type="ECO:0000313" key="5">
    <source>
        <dbReference type="Proteomes" id="UP000016088"/>
    </source>
</evidence>
<name>S9RN45_SCHOY</name>
<sequence length="1340" mass="153654">MPNKFREHVKGCGTFIDLYVVGPKESRIEAAKNNQDEAVSSIAIDVDDEEDQDETRDDYGNDNDDNDNDDNTDRKDANNDNDKAKNNVQPQKNQISTDTINKLQDETALPSDYRSSFNLISSHPISVPALYPSLTPTPTPTPFLLRLRLLLLHPIVLRLLRKQHLPLLGLVLKTRQYGDDNDSVDARQKNLLNQQLGWGAIVKALGRNWQGLIGWHYIDGAINSKIILEELIRYYYRGFQYLKWMMIGTRKLFTEGGNYSAQERGLNPLEQRVSVVNYARSTARYLMFLLRRPNCQKNGHVRSHLERMCRIVSAEAEAEAKAKQGGGRKRKRDESHLGKEATVEDEDAKVSEWIDTAIGDDDNDNDNDNDIIMMEEEALDEKLEQQRQEEEAAGIQKDQNNDRGQQDGDDVDDDVDEKEERRGFYFRKDEAYSELHEALKLAFLRQYEFSESIRDTEIVKFLACLSLRDDGTSRYAYEISSFFAPLIYTCRLVAASELQRLVEEGKVTLSSIPEFHTAGSFAYTHVFRYISLGKRNIYDILYETNKIVRDVTRTEGYANTLEGLNPSRVLFRPAFNSKYTIVGSHINNMVVLDLSDLSHLYESMFSRLQLLLEELCFGVDMEKLLPSSLLQSVGDDINNSKLGYSFFKESVDIRMTRSVLLRTVLKNDELRHRFLPLVSRDDFYDYFEELVQVNKKKSQNGTQEQDWTDKEKEKEKKKGSRIEKKNDMSWMDDFDAVFKKDLKWSKTSILNYETKATKFNELLFCLVYISAGQPARAKEMVHWTLKNSKYKARELYLMFGRLMIYSRYDKTRNMKFAEKPIPRFLPESLSTLALRYYALVRPFQAFLSSVKTGNKQAAAVYTNAMFVVNGGKRLDSGMPYRIFPKVTYECLGKPLGFRNYRHIAHYFKERNLEEDMSKNSYFDLQAGHTRSTALLIYGRTMDKLHYLPADYFANFFRASFQWQELLRIKDNSAHGLLVEQCNPILKEIRESTKELKSMIQSGKQAVEEEGKEKQKGEEKSPKQKVCVSCFSATTTTTATATATATKEQPSWSDTGSRGIPPSQIYVQLCRWALAQFCGLSAKFRSKKQFHSVYFSVQGQKNLIIVLPTASGKSLSFLLPALIDKTIRPNNTTLVVVPAISLREDMMRRVNETGLVECTNTWTQYRNQPVTPSLKLPDLFILTYESALSNSALAFFESLGVAGRLARVVVDEAHSLLTDSTWRNTLLQAPRLSALFAPIHLLSGTFPRPLETRASKTFGATFTVVRDISTARQNLLYLLRPLVANAFLNELSVLMQRASVYEGDGRVIVFCQKSTKWNTCNERFNGRIFSLVQMPRFTREI</sequence>
<dbReference type="SMART" id="SM00487">
    <property type="entry name" value="DEXDc"/>
    <property type="match status" value="1"/>
</dbReference>
<keyword evidence="5" id="KW-1185">Reference proteome</keyword>
<organism evidence="4 5">
    <name type="scientific">Schizosaccharomyces octosporus (strain yFS286)</name>
    <name type="common">Fission yeast</name>
    <name type="synonym">Octosporomyces octosporus</name>
    <dbReference type="NCBI Taxonomy" id="483514"/>
    <lineage>
        <taxon>Eukaryota</taxon>
        <taxon>Fungi</taxon>
        <taxon>Dikarya</taxon>
        <taxon>Ascomycota</taxon>
        <taxon>Taphrinomycotina</taxon>
        <taxon>Schizosaccharomycetes</taxon>
        <taxon>Schizosaccharomycetales</taxon>
        <taxon>Schizosaccharomycetaceae</taxon>
        <taxon>Schizosaccharomyces</taxon>
    </lineage>
</organism>
<dbReference type="GO" id="GO:0005737">
    <property type="term" value="C:cytoplasm"/>
    <property type="evidence" value="ECO:0007669"/>
    <property type="project" value="TreeGrafter"/>
</dbReference>
<evidence type="ECO:0000259" key="3">
    <source>
        <dbReference type="PROSITE" id="PS51192"/>
    </source>
</evidence>
<feature type="compositionally biased region" description="Basic and acidic residues" evidence="2">
    <location>
        <begin position="707"/>
        <end position="722"/>
    </location>
</feature>
<dbReference type="GeneID" id="25034118"/>
<feature type="compositionally biased region" description="Basic and acidic residues" evidence="2">
    <location>
        <begin position="332"/>
        <end position="352"/>
    </location>
</feature>
<accession>S9RN45</accession>
<dbReference type="PANTHER" id="PTHR13710">
    <property type="entry name" value="DNA HELICASE RECQ FAMILY MEMBER"/>
    <property type="match status" value="1"/>
</dbReference>
<dbReference type="InterPro" id="IPR011545">
    <property type="entry name" value="DEAD/DEAH_box_helicase_dom"/>
</dbReference>
<feature type="compositionally biased region" description="Acidic residues" evidence="2">
    <location>
        <begin position="407"/>
        <end position="417"/>
    </location>
</feature>
<dbReference type="VEuPathDB" id="FungiDB:SOCG_16235"/>
<dbReference type="HOGENOM" id="CLU_258425_0_0_1"/>
<reference evidence="4 5" key="1">
    <citation type="journal article" date="2011" name="Science">
        <title>Comparative functional genomics of the fission yeasts.</title>
        <authorList>
            <person name="Rhind N."/>
            <person name="Chen Z."/>
            <person name="Yassour M."/>
            <person name="Thompson D.A."/>
            <person name="Haas B.J."/>
            <person name="Habib N."/>
            <person name="Wapinski I."/>
            <person name="Roy S."/>
            <person name="Lin M.F."/>
            <person name="Heiman D.I."/>
            <person name="Young S.K."/>
            <person name="Furuya K."/>
            <person name="Guo Y."/>
            <person name="Pidoux A."/>
            <person name="Chen H.M."/>
            <person name="Robbertse B."/>
            <person name="Goldberg J.M."/>
            <person name="Aoki K."/>
            <person name="Bayne E.H."/>
            <person name="Berlin A.M."/>
            <person name="Desjardins C.A."/>
            <person name="Dobbs E."/>
            <person name="Dukaj L."/>
            <person name="Fan L."/>
            <person name="FitzGerald M.G."/>
            <person name="French C."/>
            <person name="Gujja S."/>
            <person name="Hansen K."/>
            <person name="Keifenheim D."/>
            <person name="Levin J.Z."/>
            <person name="Mosher R.A."/>
            <person name="Mueller C.A."/>
            <person name="Pfiffner J."/>
            <person name="Priest M."/>
            <person name="Russ C."/>
            <person name="Smialowska A."/>
            <person name="Swoboda P."/>
            <person name="Sykes S.M."/>
            <person name="Vaughn M."/>
            <person name="Vengrova S."/>
            <person name="Yoder R."/>
            <person name="Zeng Q."/>
            <person name="Allshire R."/>
            <person name="Baulcombe D."/>
            <person name="Birren B.W."/>
            <person name="Brown W."/>
            <person name="Ekwall K."/>
            <person name="Kellis M."/>
            <person name="Leatherwood J."/>
            <person name="Levin H."/>
            <person name="Margalit H."/>
            <person name="Martienssen R."/>
            <person name="Nieduszynski C.A."/>
            <person name="Spatafora J.W."/>
            <person name="Friedman N."/>
            <person name="Dalgaard J.Z."/>
            <person name="Baumann P."/>
            <person name="Niki H."/>
            <person name="Regev A."/>
            <person name="Nusbaum C."/>
        </authorList>
    </citation>
    <scope>NUCLEOTIDE SEQUENCE [LARGE SCALE GENOMIC DNA]</scope>
    <source>
        <strain evidence="5">yFS286</strain>
    </source>
</reference>
<dbReference type="SUPFAM" id="SSF52540">
    <property type="entry name" value="P-loop containing nucleoside triphosphate hydrolases"/>
    <property type="match status" value="1"/>
</dbReference>
<dbReference type="InterPro" id="IPR027417">
    <property type="entry name" value="P-loop_NTPase"/>
</dbReference>
<proteinExistence type="inferred from homology"/>
<dbReference type="PANTHER" id="PTHR13710:SF149">
    <property type="entry name" value="ATP-DEPENDENT DNA HELICASE TLH2"/>
    <property type="match status" value="1"/>
</dbReference>
<feature type="compositionally biased region" description="Basic and acidic residues" evidence="2">
    <location>
        <begin position="1005"/>
        <end position="1018"/>
    </location>
</feature>
<dbReference type="OrthoDB" id="3522001at2759"/>
<dbReference type="Pfam" id="PF00270">
    <property type="entry name" value="DEAD"/>
    <property type="match status" value="1"/>
</dbReference>
<evidence type="ECO:0000256" key="2">
    <source>
        <dbReference type="SAM" id="MobiDB-lite"/>
    </source>
</evidence>
<evidence type="ECO:0000256" key="1">
    <source>
        <dbReference type="ARBA" id="ARBA00005446"/>
    </source>
</evidence>
<dbReference type="Gene3D" id="3.40.50.300">
    <property type="entry name" value="P-loop containing nucleotide triphosphate hydrolases"/>
    <property type="match status" value="1"/>
</dbReference>
<feature type="compositionally biased region" description="Basic and acidic residues" evidence="2">
    <location>
        <begin position="381"/>
        <end position="390"/>
    </location>
</feature>
<comment type="similarity">
    <text evidence="1">Belongs to the helicase family. RecQ subfamily.</text>
</comment>
<dbReference type="GO" id="GO:0005694">
    <property type="term" value="C:chromosome"/>
    <property type="evidence" value="ECO:0007669"/>
    <property type="project" value="TreeGrafter"/>
</dbReference>
<protein>
    <recommendedName>
        <fullName evidence="3">Helicase ATP-binding domain-containing protein</fullName>
    </recommendedName>
</protein>
<dbReference type="GO" id="GO:0006310">
    <property type="term" value="P:DNA recombination"/>
    <property type="evidence" value="ECO:0007669"/>
    <property type="project" value="TreeGrafter"/>
</dbReference>
<feature type="region of interest" description="Disordered" evidence="2">
    <location>
        <begin position="697"/>
        <end position="722"/>
    </location>
</feature>
<feature type="compositionally biased region" description="Acidic residues" evidence="2">
    <location>
        <begin position="358"/>
        <end position="369"/>
    </location>
</feature>
<feature type="region of interest" description="Disordered" evidence="2">
    <location>
        <begin position="31"/>
        <end position="98"/>
    </location>
</feature>